<dbReference type="Pfam" id="PF13527">
    <property type="entry name" value="Acetyltransf_9"/>
    <property type="match status" value="1"/>
</dbReference>
<dbReference type="EMBL" id="VUMD01000007">
    <property type="protein sequence ID" value="MSS36874.1"/>
    <property type="molecule type" value="Genomic_DNA"/>
</dbReference>
<gene>
    <name evidence="2" type="ORF">FYJ39_09870</name>
</gene>
<protein>
    <submittedName>
        <fullName evidence="2">GNAT family N-acetyltransferase</fullName>
    </submittedName>
</protein>
<dbReference type="InterPro" id="IPR000182">
    <property type="entry name" value="GNAT_dom"/>
</dbReference>
<dbReference type="SUPFAM" id="SSF55729">
    <property type="entry name" value="Acyl-CoA N-acyltransferases (Nat)"/>
    <property type="match status" value="1"/>
</dbReference>
<evidence type="ECO:0000313" key="2">
    <source>
        <dbReference type="EMBL" id="MSS36874.1"/>
    </source>
</evidence>
<dbReference type="Pfam" id="PF13530">
    <property type="entry name" value="SCP2_2"/>
    <property type="match status" value="1"/>
</dbReference>
<comment type="caution">
    <text evidence="2">The sequence shown here is derived from an EMBL/GenBank/DDBJ whole genome shotgun (WGS) entry which is preliminary data.</text>
</comment>
<dbReference type="Gene3D" id="3.30.1050.10">
    <property type="entry name" value="SCP2 sterol-binding domain"/>
    <property type="match status" value="1"/>
</dbReference>
<evidence type="ECO:0000259" key="1">
    <source>
        <dbReference type="PROSITE" id="PS51186"/>
    </source>
</evidence>
<dbReference type="GO" id="GO:0034069">
    <property type="term" value="F:aminoglycoside N-acetyltransferase activity"/>
    <property type="evidence" value="ECO:0007669"/>
    <property type="project" value="TreeGrafter"/>
</dbReference>
<dbReference type="Proteomes" id="UP000429958">
    <property type="component" value="Unassembled WGS sequence"/>
</dbReference>
<organism evidence="2 3">
    <name type="scientific">Clostridium porci</name>
    <dbReference type="NCBI Taxonomy" id="2605778"/>
    <lineage>
        <taxon>Bacteria</taxon>
        <taxon>Bacillati</taxon>
        <taxon>Bacillota</taxon>
        <taxon>Clostridia</taxon>
        <taxon>Eubacteriales</taxon>
        <taxon>Clostridiaceae</taxon>
        <taxon>Clostridium</taxon>
    </lineage>
</organism>
<name>A0A7X2NL47_9CLOT</name>
<proteinExistence type="predicted"/>
<evidence type="ECO:0000313" key="3">
    <source>
        <dbReference type="Proteomes" id="UP000429958"/>
    </source>
</evidence>
<dbReference type="PANTHER" id="PTHR37817">
    <property type="entry name" value="N-ACETYLTRANSFERASE EIS"/>
    <property type="match status" value="1"/>
</dbReference>
<reference evidence="2 3" key="1">
    <citation type="submission" date="2019-08" db="EMBL/GenBank/DDBJ databases">
        <title>In-depth cultivation of the pig gut microbiome towards novel bacterial diversity and tailored functional studies.</title>
        <authorList>
            <person name="Wylensek D."/>
            <person name="Hitch T.C.A."/>
            <person name="Clavel T."/>
        </authorList>
    </citation>
    <scope>NUCLEOTIDE SEQUENCE [LARGE SCALE GENOMIC DNA]</scope>
    <source>
        <strain evidence="2 3">WCA-389-WT-23D1</strain>
    </source>
</reference>
<dbReference type="Gene3D" id="3.40.630.30">
    <property type="match status" value="1"/>
</dbReference>
<feature type="domain" description="N-acetyltransferase" evidence="1">
    <location>
        <begin position="1"/>
        <end position="142"/>
    </location>
</feature>
<accession>A0A7X2NL47</accession>
<dbReference type="GO" id="GO:0030649">
    <property type="term" value="P:aminoglycoside antibiotic catabolic process"/>
    <property type="evidence" value="ECO:0007669"/>
    <property type="project" value="TreeGrafter"/>
</dbReference>
<keyword evidence="2" id="KW-0808">Transferase</keyword>
<sequence>MIRYLTGEEKQTSRWLWQEAFPEDSQGFIDYYYKRKTADNRVLVKEDEEGRLLSMAHLNPYHVMVKGRLWELNYIVGVATAADSRRQGHMRDMLGRLLLDLHDEGAPFCYLMPASEGIYLPFGFRFVFNQPLWQIKERLPEETRRLKLQLSEGSGTAAFRSEGKTRDCLASWVNRWLDERFQVYAVRDREYMERLEEELDSEAGRVYGWYDGNGELKALQAFWGIGKREQRFLYSMEPDWLEPAKADKTEGRSGSLRPAIMARITNAARMMEAISLNEEAPCSEMEVLIRIRDKLIPGNQGLWRWKLNGKGSCLTPEPVGLAGSPLFSTEVLDIDVAALASWLFGYERLENLAGAQQEAPPWWCRFVEPIERLFLDEVV</sequence>
<dbReference type="InterPro" id="IPR051554">
    <property type="entry name" value="Acetyltransferase_Eis"/>
</dbReference>
<dbReference type="InterPro" id="IPR036527">
    <property type="entry name" value="SCP2_sterol-bd_dom_sf"/>
</dbReference>
<dbReference type="InterPro" id="IPR016181">
    <property type="entry name" value="Acyl_CoA_acyltransferase"/>
</dbReference>
<dbReference type="RefSeq" id="WP_154472309.1">
    <property type="nucleotide sequence ID" value="NZ_DBEWUL010000094.1"/>
</dbReference>
<dbReference type="PROSITE" id="PS51186">
    <property type="entry name" value="GNAT"/>
    <property type="match status" value="1"/>
</dbReference>
<dbReference type="AlphaFoldDB" id="A0A7X2NL47"/>
<dbReference type="InterPro" id="IPR025559">
    <property type="entry name" value="Eis_dom"/>
</dbReference>
<keyword evidence="3" id="KW-1185">Reference proteome</keyword>
<dbReference type="PANTHER" id="PTHR37817:SF1">
    <property type="entry name" value="N-ACETYLTRANSFERASE EIS"/>
    <property type="match status" value="1"/>
</dbReference>
<dbReference type="SUPFAM" id="SSF55718">
    <property type="entry name" value="SCP-like"/>
    <property type="match status" value="1"/>
</dbReference>